<evidence type="ECO:0000256" key="1">
    <source>
        <dbReference type="ARBA" id="ARBA00022723"/>
    </source>
</evidence>
<dbReference type="KEGG" id="scor:J3U87_13740"/>
<feature type="compositionally biased region" description="Basic and acidic residues" evidence="4">
    <location>
        <begin position="565"/>
        <end position="578"/>
    </location>
</feature>
<evidence type="ECO:0000313" key="8">
    <source>
        <dbReference type="Proteomes" id="UP000663929"/>
    </source>
</evidence>
<sequence length="578" mass="64744">MKSSLFAVFVFALLSAAGGLAFNLTDDPDEETTTVVVPLESAKIEGAYDPLALAMATKGQISNYEATVPPQCYTKTAGTANPCWTCHTNPQLPNELVDWELQEEYAFSDFAMTNRWFNLFKDRREAMAGIGDEEVIAYVRGENYKALRDALTTAPGYPGYVPDLDFEAGFDDEGFAKDGSMWRALRYKPFLGTFWPTNGSTDDVFIRLPEKFRTLDGKPSRDIYKANLSILEAVIAAGPMAGRGSRFVYEIEPLNEEAIQADLDGDGRIAGVVREIRGFPQAYVGDASGESTRQYIYPKGTEYLHSVRYLDPEAPGMTARRMKELRYSKKVKYLDSWGISYMYEQEYNEKEAGDLPIFSGGPQVGILNGFGWQLQGFIEDEKGRLRLQTSEEHQFCMGCHSAIGVTVDHTFTLARKVPGAEGWRYQNPTGLRDVPQQGHEKPEIATYFERVTGGDEFRANAEVLSRFFENGKPREAEIARAAPGGDKDITHLIAPSPRRALDLNRAYMAIVREQSFQFGRDALLGPIENVHEHIENGSTDLADTGKVFRDGRLWLDWRWQPPKGESTKRDQAEKSSPQ</sequence>
<accession>A0A8A4TX17</accession>
<evidence type="ECO:0000256" key="5">
    <source>
        <dbReference type="SAM" id="SignalP"/>
    </source>
</evidence>
<gene>
    <name evidence="7" type="ORF">J3U87_13740</name>
</gene>
<feature type="chain" id="PRO_5035227289" description="Cytochrome c domain-containing protein" evidence="5">
    <location>
        <begin position="22"/>
        <end position="578"/>
    </location>
</feature>
<keyword evidence="3" id="KW-0349">Heme</keyword>
<proteinExistence type="predicted"/>
<evidence type="ECO:0000313" key="7">
    <source>
        <dbReference type="EMBL" id="QTD53512.1"/>
    </source>
</evidence>
<name>A0A8A4TX17_SULCO</name>
<dbReference type="InterPro" id="IPR009056">
    <property type="entry name" value="Cyt_c-like_dom"/>
</dbReference>
<dbReference type="RefSeq" id="WP_237383614.1">
    <property type="nucleotide sequence ID" value="NZ_CP071793.1"/>
</dbReference>
<keyword evidence="8" id="KW-1185">Reference proteome</keyword>
<dbReference type="GO" id="GO:0009055">
    <property type="term" value="F:electron transfer activity"/>
    <property type="evidence" value="ECO:0007669"/>
    <property type="project" value="InterPro"/>
</dbReference>
<organism evidence="7 8">
    <name type="scientific">Sulfidibacter corallicola</name>
    <dbReference type="NCBI Taxonomy" id="2818388"/>
    <lineage>
        <taxon>Bacteria</taxon>
        <taxon>Pseudomonadati</taxon>
        <taxon>Acidobacteriota</taxon>
        <taxon>Holophagae</taxon>
        <taxon>Acanthopleuribacterales</taxon>
        <taxon>Acanthopleuribacteraceae</taxon>
        <taxon>Sulfidibacter</taxon>
    </lineage>
</organism>
<keyword evidence="5" id="KW-0732">Signal</keyword>
<evidence type="ECO:0000256" key="2">
    <source>
        <dbReference type="ARBA" id="ARBA00023004"/>
    </source>
</evidence>
<dbReference type="GO" id="GO:0046872">
    <property type="term" value="F:metal ion binding"/>
    <property type="evidence" value="ECO:0007669"/>
    <property type="project" value="UniProtKB-KW"/>
</dbReference>
<reference evidence="7" key="1">
    <citation type="submission" date="2021-03" db="EMBL/GenBank/DDBJ databases">
        <title>Acanthopleuribacteraceae sp. M133.</title>
        <authorList>
            <person name="Wang G."/>
        </authorList>
    </citation>
    <scope>NUCLEOTIDE SEQUENCE</scope>
    <source>
        <strain evidence="7">M133</strain>
    </source>
</reference>
<protein>
    <recommendedName>
        <fullName evidence="6">Cytochrome c domain-containing protein</fullName>
    </recommendedName>
</protein>
<dbReference type="EMBL" id="CP071793">
    <property type="protein sequence ID" value="QTD53512.1"/>
    <property type="molecule type" value="Genomic_DNA"/>
</dbReference>
<evidence type="ECO:0000256" key="3">
    <source>
        <dbReference type="PROSITE-ProRule" id="PRU00433"/>
    </source>
</evidence>
<keyword evidence="1 3" id="KW-0479">Metal-binding</keyword>
<evidence type="ECO:0000259" key="6">
    <source>
        <dbReference type="PROSITE" id="PS51007"/>
    </source>
</evidence>
<feature type="domain" description="Cytochrome c" evidence="6">
    <location>
        <begin position="378"/>
        <end position="497"/>
    </location>
</feature>
<dbReference type="GO" id="GO:0020037">
    <property type="term" value="F:heme binding"/>
    <property type="evidence" value="ECO:0007669"/>
    <property type="project" value="InterPro"/>
</dbReference>
<dbReference type="AlphaFoldDB" id="A0A8A4TX17"/>
<feature type="region of interest" description="Disordered" evidence="4">
    <location>
        <begin position="559"/>
        <end position="578"/>
    </location>
</feature>
<dbReference type="Proteomes" id="UP000663929">
    <property type="component" value="Chromosome"/>
</dbReference>
<feature type="signal peptide" evidence="5">
    <location>
        <begin position="1"/>
        <end position="21"/>
    </location>
</feature>
<dbReference type="PROSITE" id="PS51007">
    <property type="entry name" value="CYTC"/>
    <property type="match status" value="1"/>
</dbReference>
<keyword evidence="2 3" id="KW-0408">Iron</keyword>
<evidence type="ECO:0000256" key="4">
    <source>
        <dbReference type="SAM" id="MobiDB-lite"/>
    </source>
</evidence>